<feature type="transmembrane region" description="Helical" evidence="8">
    <location>
        <begin position="61"/>
        <end position="79"/>
    </location>
</feature>
<evidence type="ECO:0000256" key="4">
    <source>
        <dbReference type="ARBA" id="ARBA00022692"/>
    </source>
</evidence>
<dbReference type="PRINTS" id="PR00122">
    <property type="entry name" value="VACATPASE"/>
</dbReference>
<dbReference type="EMBL" id="PFBM01000003">
    <property type="protein sequence ID" value="PIR82852.1"/>
    <property type="molecule type" value="Genomic_DNA"/>
</dbReference>
<dbReference type="GO" id="GO:0033179">
    <property type="term" value="C:proton-transporting V-type ATPase, V0 domain"/>
    <property type="evidence" value="ECO:0007669"/>
    <property type="project" value="InterPro"/>
</dbReference>
<dbReference type="CDD" id="cd18179">
    <property type="entry name" value="ATP-synt_Vo_Ao_c_NTPK_rpt1"/>
    <property type="match status" value="1"/>
</dbReference>
<proteinExistence type="inferred from homology"/>
<feature type="domain" description="V-ATPase proteolipid subunit C-like" evidence="9">
    <location>
        <begin position="12"/>
        <end position="71"/>
    </location>
</feature>
<dbReference type="Gene3D" id="1.20.120.610">
    <property type="entry name" value="lithium bound rotor ring of v- atpase"/>
    <property type="match status" value="1"/>
</dbReference>
<comment type="caution">
    <text evidence="10">The sequence shown here is derived from an EMBL/GenBank/DDBJ whole genome shotgun (WGS) entry which is preliminary data.</text>
</comment>
<dbReference type="InterPro" id="IPR000245">
    <property type="entry name" value="ATPase_proteolipid_csu"/>
</dbReference>
<evidence type="ECO:0000256" key="5">
    <source>
        <dbReference type="ARBA" id="ARBA00022989"/>
    </source>
</evidence>
<dbReference type="Pfam" id="PF00137">
    <property type="entry name" value="ATP-synt_C"/>
    <property type="match status" value="1"/>
</dbReference>
<reference evidence="11" key="1">
    <citation type="submission" date="2017-09" db="EMBL/GenBank/DDBJ databases">
        <title>Depth-based differentiation of microbial function through sediment-hosted aquifers and enrichment of novel symbionts in the deep terrestrial subsurface.</title>
        <authorList>
            <person name="Probst A.J."/>
            <person name="Ladd B."/>
            <person name="Jarett J.K."/>
            <person name="Geller-Mcgrath D.E."/>
            <person name="Sieber C.M.K."/>
            <person name="Emerson J.B."/>
            <person name="Anantharaman K."/>
            <person name="Thomas B.C."/>
            <person name="Malmstrom R."/>
            <person name="Stieglmeier M."/>
            <person name="Klingl A."/>
            <person name="Woyke T."/>
            <person name="Ryan C.M."/>
            <person name="Banfield J.F."/>
        </authorList>
    </citation>
    <scope>NUCLEOTIDE SEQUENCE [LARGE SCALE GENOMIC DNA]</scope>
</reference>
<feature type="non-terminal residue" evidence="10">
    <location>
        <position position="112"/>
    </location>
</feature>
<dbReference type="SUPFAM" id="SSF81333">
    <property type="entry name" value="F1F0 ATP synthase subunit C"/>
    <property type="match status" value="1"/>
</dbReference>
<evidence type="ECO:0000256" key="8">
    <source>
        <dbReference type="RuleBase" id="RU363060"/>
    </source>
</evidence>
<protein>
    <submittedName>
        <fullName evidence="10">Permease</fullName>
    </submittedName>
</protein>
<keyword evidence="5 8" id="KW-1133">Transmembrane helix</keyword>
<feature type="transmembrane region" description="Helical" evidence="8">
    <location>
        <begin position="91"/>
        <end position="110"/>
    </location>
</feature>
<dbReference type="AlphaFoldDB" id="A0A2H0U8W2"/>
<dbReference type="Proteomes" id="UP000231379">
    <property type="component" value="Unassembled WGS sequence"/>
</dbReference>
<evidence type="ECO:0000256" key="3">
    <source>
        <dbReference type="ARBA" id="ARBA00022448"/>
    </source>
</evidence>
<dbReference type="InterPro" id="IPR002379">
    <property type="entry name" value="ATPase_proteolipid_c-like_dom"/>
</dbReference>
<evidence type="ECO:0000313" key="10">
    <source>
        <dbReference type="EMBL" id="PIR82852.1"/>
    </source>
</evidence>
<dbReference type="InterPro" id="IPR035921">
    <property type="entry name" value="F/V-ATP_Csub_sf"/>
</dbReference>
<gene>
    <name evidence="10" type="ORF">COU20_00110</name>
</gene>
<evidence type="ECO:0000256" key="7">
    <source>
        <dbReference type="ARBA" id="ARBA00023136"/>
    </source>
</evidence>
<comment type="similarity">
    <text evidence="2 8">Belongs to the V-ATPase proteolipid subunit family.</text>
</comment>
<comment type="caution">
    <text evidence="8">Lacks conserved residue(s) required for the propagation of feature annotation.</text>
</comment>
<sequence>MEIITPEIFIFIGAALSGLLGFMGSAIGMGLAGRAGAAVVAERPELFGRVLLLQALPGSQGIYGLVGAFLILSFSGALGGEDLTISIAQSIQYMIAALPIGLAGLVSAVHQG</sequence>
<evidence type="ECO:0000259" key="9">
    <source>
        <dbReference type="Pfam" id="PF00137"/>
    </source>
</evidence>
<evidence type="ECO:0000313" key="11">
    <source>
        <dbReference type="Proteomes" id="UP000231379"/>
    </source>
</evidence>
<evidence type="ECO:0000256" key="6">
    <source>
        <dbReference type="ARBA" id="ARBA00023065"/>
    </source>
</evidence>
<keyword evidence="6 8" id="KW-0406">Ion transport</keyword>
<keyword evidence="4 8" id="KW-0812">Transmembrane</keyword>
<keyword evidence="3 8" id="KW-0813">Transport</keyword>
<evidence type="ECO:0000256" key="1">
    <source>
        <dbReference type="ARBA" id="ARBA00004141"/>
    </source>
</evidence>
<organism evidence="10 11">
    <name type="scientific">Candidatus Kaiserbacteria bacterium CG10_big_fil_rev_8_21_14_0_10_59_10</name>
    <dbReference type="NCBI Taxonomy" id="1974612"/>
    <lineage>
        <taxon>Bacteria</taxon>
        <taxon>Candidatus Kaiseribacteriota</taxon>
    </lineage>
</organism>
<comment type="subcellular location">
    <subcellularLocation>
        <location evidence="1">Membrane</location>
        <topology evidence="1">Multi-pass membrane protein</topology>
    </subcellularLocation>
</comment>
<name>A0A2H0U8W2_9BACT</name>
<keyword evidence="7 8" id="KW-0472">Membrane</keyword>
<evidence type="ECO:0000256" key="2">
    <source>
        <dbReference type="ARBA" id="ARBA00007296"/>
    </source>
</evidence>
<accession>A0A2H0U8W2</accession>
<dbReference type="GO" id="GO:0046961">
    <property type="term" value="F:proton-transporting ATPase activity, rotational mechanism"/>
    <property type="evidence" value="ECO:0007669"/>
    <property type="project" value="InterPro"/>
</dbReference>